<keyword evidence="8" id="KW-1185">Reference proteome</keyword>
<feature type="transmembrane region" description="Helical" evidence="5">
    <location>
        <begin position="95"/>
        <end position="111"/>
    </location>
</feature>
<dbReference type="Pfam" id="PF06803">
    <property type="entry name" value="DUF1232"/>
    <property type="match status" value="1"/>
</dbReference>
<dbReference type="AlphaFoldDB" id="A0A073AWS0"/>
<evidence type="ECO:0000256" key="4">
    <source>
        <dbReference type="ARBA" id="ARBA00023136"/>
    </source>
</evidence>
<evidence type="ECO:0000256" key="1">
    <source>
        <dbReference type="ARBA" id="ARBA00004127"/>
    </source>
</evidence>
<dbReference type="Proteomes" id="UP000031419">
    <property type="component" value="Unassembled WGS sequence"/>
</dbReference>
<evidence type="ECO:0000256" key="3">
    <source>
        <dbReference type="ARBA" id="ARBA00022989"/>
    </source>
</evidence>
<evidence type="ECO:0000256" key="5">
    <source>
        <dbReference type="SAM" id="Phobius"/>
    </source>
</evidence>
<dbReference type="EMBL" id="JNVU01000031">
    <property type="protein sequence ID" value="KEI43850.1"/>
    <property type="molecule type" value="Genomic_DNA"/>
</dbReference>
<feature type="transmembrane region" description="Helical" evidence="5">
    <location>
        <begin position="26"/>
        <end position="49"/>
    </location>
</feature>
<proteinExistence type="predicted"/>
<dbReference type="eggNOG" id="COG3339">
    <property type="taxonomic scope" value="Bacteria"/>
</dbReference>
<evidence type="ECO:0000259" key="6">
    <source>
        <dbReference type="Pfam" id="PF06803"/>
    </source>
</evidence>
<dbReference type="GO" id="GO:0012505">
    <property type="term" value="C:endomembrane system"/>
    <property type="evidence" value="ECO:0007669"/>
    <property type="project" value="UniProtKB-SubCell"/>
</dbReference>
<gene>
    <name evidence="7" type="ORF">GU90_12740</name>
</gene>
<protein>
    <recommendedName>
        <fullName evidence="6">DUF1232 domain-containing protein</fullName>
    </recommendedName>
</protein>
<name>A0A073AWS0_9PSEU</name>
<organism evidence="7 8">
    <name type="scientific">Saccharopolyspora rectivirgula</name>
    <dbReference type="NCBI Taxonomy" id="28042"/>
    <lineage>
        <taxon>Bacteria</taxon>
        <taxon>Bacillati</taxon>
        <taxon>Actinomycetota</taxon>
        <taxon>Actinomycetes</taxon>
        <taxon>Pseudonocardiales</taxon>
        <taxon>Pseudonocardiaceae</taxon>
        <taxon>Saccharopolyspora</taxon>
    </lineage>
</organism>
<keyword evidence="2 5" id="KW-0812">Transmembrane</keyword>
<dbReference type="OrthoDB" id="5147173at2"/>
<keyword evidence="3 5" id="KW-1133">Transmembrane helix</keyword>
<sequence length="153" mass="16139">MAAVGGSLALVGVVLAFTVGGDGAGGWLLPFAFIAAGAGTVVAGVVATVRRRLAPVKAVAEVHRQENFGPLQRVRAVPRMFVDTLRGTNPVLRRYQAVLWVIALIYLVWPLDFIPDLLPLLGVSDDIGVGAWLVTSLYAESGNYLASGGRARE</sequence>
<evidence type="ECO:0000313" key="7">
    <source>
        <dbReference type="EMBL" id="KEI43850.1"/>
    </source>
</evidence>
<keyword evidence="4 5" id="KW-0472">Membrane</keyword>
<reference evidence="7 8" key="1">
    <citation type="submission" date="2014-06" db="EMBL/GenBank/DDBJ databases">
        <title>Saccharopolyspora rectivirgula DSM-43113 Genome sequencing.</title>
        <authorList>
            <person name="Barrera C."/>
            <person name="Millon L."/>
            <person name="Rognon B."/>
            <person name="Zaugg C."/>
            <person name="Monod M."/>
        </authorList>
    </citation>
    <scope>NUCLEOTIDE SEQUENCE [LARGE SCALE GENOMIC DNA]</scope>
    <source>
        <strain evidence="7 8">DSM 43113</strain>
    </source>
</reference>
<evidence type="ECO:0000256" key="2">
    <source>
        <dbReference type="ARBA" id="ARBA00022692"/>
    </source>
</evidence>
<feature type="domain" description="DUF1232" evidence="6">
    <location>
        <begin position="98"/>
        <end position="132"/>
    </location>
</feature>
<comment type="caution">
    <text evidence="7">The sequence shown here is derived from an EMBL/GenBank/DDBJ whole genome shotgun (WGS) entry which is preliminary data.</text>
</comment>
<evidence type="ECO:0000313" key="8">
    <source>
        <dbReference type="Proteomes" id="UP000031419"/>
    </source>
</evidence>
<comment type="subcellular location">
    <subcellularLocation>
        <location evidence="1">Endomembrane system</location>
        <topology evidence="1">Multi-pass membrane protein</topology>
    </subcellularLocation>
</comment>
<accession>A0A073AWS0</accession>
<dbReference type="InterPro" id="IPR010652">
    <property type="entry name" value="DUF1232"/>
</dbReference>